<organism evidence="2 3">
    <name type="scientific">Hibiscus sabdariffa</name>
    <name type="common">roselle</name>
    <dbReference type="NCBI Taxonomy" id="183260"/>
    <lineage>
        <taxon>Eukaryota</taxon>
        <taxon>Viridiplantae</taxon>
        <taxon>Streptophyta</taxon>
        <taxon>Embryophyta</taxon>
        <taxon>Tracheophyta</taxon>
        <taxon>Spermatophyta</taxon>
        <taxon>Magnoliopsida</taxon>
        <taxon>eudicotyledons</taxon>
        <taxon>Gunneridae</taxon>
        <taxon>Pentapetalae</taxon>
        <taxon>rosids</taxon>
        <taxon>malvids</taxon>
        <taxon>Malvales</taxon>
        <taxon>Malvaceae</taxon>
        <taxon>Malvoideae</taxon>
        <taxon>Hibiscus</taxon>
    </lineage>
</organism>
<comment type="caution">
    <text evidence="2">The sequence shown here is derived from an EMBL/GenBank/DDBJ whole genome shotgun (WGS) entry which is preliminary data.</text>
</comment>
<dbReference type="EMBL" id="JBBPBM010000103">
    <property type="protein sequence ID" value="KAK8508220.1"/>
    <property type="molecule type" value="Genomic_DNA"/>
</dbReference>
<dbReference type="Proteomes" id="UP001472677">
    <property type="component" value="Unassembled WGS sequence"/>
</dbReference>
<keyword evidence="3" id="KW-1185">Reference proteome</keyword>
<evidence type="ECO:0000313" key="3">
    <source>
        <dbReference type="Proteomes" id="UP001472677"/>
    </source>
</evidence>
<protein>
    <submittedName>
        <fullName evidence="2">Uncharacterized protein</fullName>
    </submittedName>
</protein>
<reference evidence="2 3" key="1">
    <citation type="journal article" date="2024" name="G3 (Bethesda)">
        <title>Genome assembly of Hibiscus sabdariffa L. provides insights into metabolisms of medicinal natural products.</title>
        <authorList>
            <person name="Kim T."/>
        </authorList>
    </citation>
    <scope>NUCLEOTIDE SEQUENCE [LARGE SCALE GENOMIC DNA]</scope>
    <source>
        <strain evidence="2">TK-2024</strain>
        <tissue evidence="2">Old leaves</tissue>
    </source>
</reference>
<accession>A0ABR2BMA0</accession>
<feature type="compositionally biased region" description="Basic residues" evidence="1">
    <location>
        <begin position="1"/>
        <end position="10"/>
    </location>
</feature>
<evidence type="ECO:0000256" key="1">
    <source>
        <dbReference type="SAM" id="MobiDB-lite"/>
    </source>
</evidence>
<proteinExistence type="predicted"/>
<name>A0ABR2BMA0_9ROSI</name>
<gene>
    <name evidence="2" type="ORF">V6N12_019399</name>
</gene>
<feature type="compositionally biased region" description="Low complexity" evidence="1">
    <location>
        <begin position="20"/>
        <end position="29"/>
    </location>
</feature>
<evidence type="ECO:0000313" key="2">
    <source>
        <dbReference type="EMBL" id="KAK8508220.1"/>
    </source>
</evidence>
<feature type="region of interest" description="Disordered" evidence="1">
    <location>
        <begin position="1"/>
        <end position="29"/>
    </location>
</feature>
<sequence>MRWGNLRRGRGTVGGGWGLGRVSESSNGEGSVEVLLDLGDYPIRDGPSVDPGDGTAVIAAFNDDGGAEGGEGEGVKVETEGVVLVGRSPGEKAHQKLVSRGAVEPPFKVGSEDLVNGVNVSGV</sequence>